<dbReference type="PANTHER" id="PTHR43685">
    <property type="entry name" value="GLYCOSYLTRANSFERASE"/>
    <property type="match status" value="1"/>
</dbReference>
<organism evidence="2 3">
    <name type="scientific">Algoriphagus ratkowskyi</name>
    <dbReference type="NCBI Taxonomy" id="57028"/>
    <lineage>
        <taxon>Bacteria</taxon>
        <taxon>Pseudomonadati</taxon>
        <taxon>Bacteroidota</taxon>
        <taxon>Cytophagia</taxon>
        <taxon>Cytophagales</taxon>
        <taxon>Cyclobacteriaceae</taxon>
        <taxon>Algoriphagus</taxon>
    </lineage>
</organism>
<keyword evidence="3" id="KW-1185">Reference proteome</keyword>
<name>A0ABY3HUK5_9BACT</name>
<dbReference type="SUPFAM" id="SSF53448">
    <property type="entry name" value="Nucleotide-diphospho-sugar transferases"/>
    <property type="match status" value="1"/>
</dbReference>
<feature type="domain" description="Glycosyltransferase 2-like" evidence="1">
    <location>
        <begin position="22"/>
        <end position="175"/>
    </location>
</feature>
<dbReference type="EMBL" id="VORV01000003">
    <property type="protein sequence ID" value="TXD79058.1"/>
    <property type="molecule type" value="Genomic_DNA"/>
</dbReference>
<dbReference type="Proteomes" id="UP000321927">
    <property type="component" value="Unassembled WGS sequence"/>
</dbReference>
<dbReference type="CDD" id="cd00761">
    <property type="entry name" value="Glyco_tranf_GTA_type"/>
    <property type="match status" value="1"/>
</dbReference>
<evidence type="ECO:0000313" key="2">
    <source>
        <dbReference type="EMBL" id="TXD79058.1"/>
    </source>
</evidence>
<sequence length="334" mass="38311">MPEKFWKSSIKKNRMISEISVSVIIPTYNRKKLLSQTLTSILACRENDLEILVVDDGSTDGTDELMNNEFPGVKYFKQNNQGAPTARNLGLKNASGSYVIFIDSDDLVEINFFKSKLKFLQQNEELDAVYGPWDFFEGDEDFEEKLIIPRHSVYPMYEMNKESEILKNLLAGWFVHPGTILWKKSSLKKIEGFREELIINQDVDLLFRAIHKGLKISGNSGARALIREHQSDRVGIVKGNPEKIIQILNLRKFFKKELESSANWNQEYASAMASYTFELWTLYRKSLPLESKKLLQFSKSLDPNLQIEGGLLLRVLGKIFGSHRAVIIKQAIKI</sequence>
<evidence type="ECO:0000313" key="3">
    <source>
        <dbReference type="Proteomes" id="UP000321927"/>
    </source>
</evidence>
<accession>A0ABY3HUK5</accession>
<dbReference type="InterPro" id="IPR029044">
    <property type="entry name" value="Nucleotide-diphossugar_trans"/>
</dbReference>
<dbReference type="InterPro" id="IPR050834">
    <property type="entry name" value="Glycosyltransf_2"/>
</dbReference>
<proteinExistence type="predicted"/>
<comment type="caution">
    <text evidence="2">The sequence shown here is derived from an EMBL/GenBank/DDBJ whole genome shotgun (WGS) entry which is preliminary data.</text>
</comment>
<gene>
    <name evidence="2" type="ORF">ESW18_05950</name>
</gene>
<evidence type="ECO:0000259" key="1">
    <source>
        <dbReference type="Pfam" id="PF00535"/>
    </source>
</evidence>
<dbReference type="Pfam" id="PF00535">
    <property type="entry name" value="Glycos_transf_2"/>
    <property type="match status" value="1"/>
</dbReference>
<dbReference type="Gene3D" id="3.90.550.10">
    <property type="entry name" value="Spore Coat Polysaccharide Biosynthesis Protein SpsA, Chain A"/>
    <property type="match status" value="1"/>
</dbReference>
<dbReference type="PANTHER" id="PTHR43685:SF2">
    <property type="entry name" value="GLYCOSYLTRANSFERASE 2-LIKE DOMAIN-CONTAINING PROTEIN"/>
    <property type="match status" value="1"/>
</dbReference>
<protein>
    <submittedName>
        <fullName evidence="2">Glycosyltransferase family 2 protein</fullName>
    </submittedName>
</protein>
<dbReference type="RefSeq" id="WP_086498325.1">
    <property type="nucleotide sequence ID" value="NZ_MSSV01000002.1"/>
</dbReference>
<dbReference type="InterPro" id="IPR001173">
    <property type="entry name" value="Glyco_trans_2-like"/>
</dbReference>
<reference evidence="2 3" key="1">
    <citation type="submission" date="2019-08" db="EMBL/GenBank/DDBJ databases">
        <title>Genome of Algoriphagus ratkowskyi IC026.</title>
        <authorList>
            <person name="Bowman J.P."/>
        </authorList>
    </citation>
    <scope>NUCLEOTIDE SEQUENCE [LARGE SCALE GENOMIC DNA]</scope>
    <source>
        <strain evidence="2 3">IC026</strain>
    </source>
</reference>